<keyword evidence="2" id="KW-1185">Reference proteome</keyword>
<protein>
    <submittedName>
        <fullName evidence="1">Uncharacterized protein</fullName>
    </submittedName>
</protein>
<gene>
    <name evidence="1" type="ORF">NCS_10337</name>
</gene>
<evidence type="ECO:0000313" key="2">
    <source>
        <dbReference type="Proteomes" id="UP000230607"/>
    </source>
</evidence>
<name>A0A2H1FCP3_9ARCH</name>
<organism evidence="1 2">
    <name type="scientific">Candidatus Nitrosotalea okcheonensis</name>
    <dbReference type="NCBI Taxonomy" id="1903276"/>
    <lineage>
        <taxon>Archaea</taxon>
        <taxon>Nitrososphaerota</taxon>
        <taxon>Nitrososphaeria</taxon>
        <taxon>Nitrosotaleales</taxon>
        <taxon>Nitrosotaleaceae</taxon>
        <taxon>Nitrosotalea</taxon>
    </lineage>
</organism>
<accession>A0A2H1FCP3</accession>
<dbReference type="Proteomes" id="UP000230607">
    <property type="component" value="Chromosome 1"/>
</dbReference>
<dbReference type="AlphaFoldDB" id="A0A2H1FCP3"/>
<sequence>MVISGFFFIFILPFRSLCTTVFTAFTAASSDFEPVQTILPELKISVAVFGDFNLKTRPGNCSGWYSTSGNSFVIATRSIFWSTEAEATTFTMSTIGFVCGI</sequence>
<dbReference type="EMBL" id="LT841358">
    <property type="protein sequence ID" value="SMH70530.1"/>
    <property type="molecule type" value="Genomic_DNA"/>
</dbReference>
<reference evidence="2" key="1">
    <citation type="submission" date="2017-03" db="EMBL/GenBank/DDBJ databases">
        <authorList>
            <person name="Herbold C."/>
        </authorList>
    </citation>
    <scope>NUCLEOTIDE SEQUENCE [LARGE SCALE GENOMIC DNA]</scope>
</reference>
<evidence type="ECO:0000313" key="1">
    <source>
        <dbReference type="EMBL" id="SMH70530.1"/>
    </source>
</evidence>
<proteinExistence type="predicted"/>